<evidence type="ECO:0000256" key="1">
    <source>
        <dbReference type="ARBA" id="ARBA00022485"/>
    </source>
</evidence>
<name>A0A0U3E9X7_9CREN</name>
<evidence type="ECO:0000313" key="6">
    <source>
        <dbReference type="EMBL" id="ALU12110.1"/>
    </source>
</evidence>
<proteinExistence type="predicted"/>
<keyword evidence="4" id="KW-0411">Iron-sulfur</keyword>
<dbReference type="OrthoDB" id="23833at2157"/>
<dbReference type="PANTHER" id="PTHR43687:SF1">
    <property type="entry name" value="FERREDOXIN III"/>
    <property type="match status" value="1"/>
</dbReference>
<dbReference type="Gene3D" id="3.30.70.20">
    <property type="match status" value="3"/>
</dbReference>
<feature type="domain" description="4Fe-4S ferredoxin-type" evidence="5">
    <location>
        <begin position="304"/>
        <end position="335"/>
    </location>
</feature>
<keyword evidence="2" id="KW-0479">Metal-binding</keyword>
<feature type="domain" description="4Fe-4S ferredoxin-type" evidence="5">
    <location>
        <begin position="148"/>
        <end position="177"/>
    </location>
</feature>
<dbReference type="EMBL" id="CP006867">
    <property type="protein sequence ID" value="ALU12110.1"/>
    <property type="molecule type" value="Genomic_DNA"/>
</dbReference>
<dbReference type="GeneID" id="30679507"/>
<keyword evidence="7" id="KW-1185">Reference proteome</keyword>
<reference evidence="6 7" key="1">
    <citation type="submission" date="2013-11" db="EMBL/GenBank/DDBJ databases">
        <title>Comparative genomics of Ignicoccus.</title>
        <authorList>
            <person name="Podar M."/>
        </authorList>
    </citation>
    <scope>NUCLEOTIDE SEQUENCE [LARGE SCALE GENOMIC DNA]</scope>
    <source>
        <strain evidence="6 7">DSM 13165</strain>
    </source>
</reference>
<dbReference type="Proteomes" id="UP000060778">
    <property type="component" value="Chromosome"/>
</dbReference>
<evidence type="ECO:0000259" key="5">
    <source>
        <dbReference type="PROSITE" id="PS51379"/>
    </source>
</evidence>
<dbReference type="KEGG" id="iis:EYM_00435"/>
<keyword evidence="1" id="KW-0004">4Fe-4S</keyword>
<dbReference type="SUPFAM" id="SSF54862">
    <property type="entry name" value="4Fe-4S ferredoxins"/>
    <property type="match status" value="1"/>
</dbReference>
<dbReference type="RefSeq" id="WP_075049168.1">
    <property type="nucleotide sequence ID" value="NZ_CP006867.1"/>
</dbReference>
<dbReference type="InterPro" id="IPR017900">
    <property type="entry name" value="4Fe4S_Fe_S_CS"/>
</dbReference>
<evidence type="ECO:0000256" key="2">
    <source>
        <dbReference type="ARBA" id="ARBA00022723"/>
    </source>
</evidence>
<evidence type="ECO:0000313" key="7">
    <source>
        <dbReference type="Proteomes" id="UP000060778"/>
    </source>
</evidence>
<dbReference type="AlphaFoldDB" id="A0A0U3E9X7"/>
<dbReference type="PROSITE" id="PS51379">
    <property type="entry name" value="4FE4S_FER_2"/>
    <property type="match status" value="3"/>
</dbReference>
<dbReference type="InterPro" id="IPR017896">
    <property type="entry name" value="4Fe4S_Fe-S-bd"/>
</dbReference>
<evidence type="ECO:0000256" key="4">
    <source>
        <dbReference type="ARBA" id="ARBA00023014"/>
    </source>
</evidence>
<keyword evidence="3" id="KW-0408">Iron</keyword>
<dbReference type="InterPro" id="IPR050572">
    <property type="entry name" value="Fe-S_Ferredoxin"/>
</dbReference>
<dbReference type="GO" id="GO:0046872">
    <property type="term" value="F:metal ion binding"/>
    <property type="evidence" value="ECO:0007669"/>
    <property type="project" value="UniProtKB-KW"/>
</dbReference>
<dbReference type="PANTHER" id="PTHR43687">
    <property type="entry name" value="ADENYLYLSULFATE REDUCTASE, BETA SUBUNIT"/>
    <property type="match status" value="1"/>
</dbReference>
<organism evidence="6 7">
    <name type="scientific">Ignicoccus islandicus DSM 13165</name>
    <dbReference type="NCBI Taxonomy" id="940295"/>
    <lineage>
        <taxon>Archaea</taxon>
        <taxon>Thermoproteota</taxon>
        <taxon>Thermoprotei</taxon>
        <taxon>Desulfurococcales</taxon>
        <taxon>Desulfurococcaceae</taxon>
        <taxon>Ignicoccus</taxon>
    </lineage>
</organism>
<accession>A0A0U3E9X7</accession>
<dbReference type="PROSITE" id="PS00198">
    <property type="entry name" value="4FE4S_FER_1"/>
    <property type="match status" value="3"/>
</dbReference>
<gene>
    <name evidence="6" type="ORF">EYM_00435</name>
</gene>
<dbReference type="Pfam" id="PF13237">
    <property type="entry name" value="Fer4_10"/>
    <property type="match status" value="1"/>
</dbReference>
<feature type="domain" description="4Fe-4S ferredoxin-type" evidence="5">
    <location>
        <begin position="270"/>
        <end position="299"/>
    </location>
</feature>
<evidence type="ECO:0000256" key="3">
    <source>
        <dbReference type="ARBA" id="ARBA00023004"/>
    </source>
</evidence>
<protein>
    <recommendedName>
        <fullName evidence="5">4Fe-4S ferredoxin-type domain-containing protein</fullName>
    </recommendedName>
</protein>
<dbReference type="GO" id="GO:0051539">
    <property type="term" value="F:4 iron, 4 sulfur cluster binding"/>
    <property type="evidence" value="ECO:0007669"/>
    <property type="project" value="UniProtKB-KW"/>
</dbReference>
<dbReference type="STRING" id="940295.EYM_00435"/>
<dbReference type="GO" id="GO:0016491">
    <property type="term" value="F:oxidoreductase activity"/>
    <property type="evidence" value="ECO:0007669"/>
    <property type="project" value="UniProtKB-ARBA"/>
</dbReference>
<sequence>MKVLELSKSDKFNEIPRVSADDLENTLKRESVIVIGKLEEVMNFAKKLDLNKYVERLFICPEDLCPEEELLKVAKEADKWIYTYSIKFGELPKGKVSRKDVIKSIVSISTKKELVKLPIVNEGALCLSPYCTKCKDVCKWEAIRLRDNYVSIDPDKCVSCGDCVAVCPQRVLSMPGFDDRALGRLENVKKIWLLEPSEIFPEAFSKESLVLFWNPRDELVKILRSLGFEVCYGGECYEELPEKLSNCKFVQLIDDQHVKRLRIRGWPGSYKVKIDEKLCTFCLQCVNVCPTHALEHVFLDPVRKSIQFYPSNCIGCEACVNACPPNKGIIEMGIDTIRVIELEEANESECNSETLVTEGGKEFQCFLCGKPIDVSPSSFIELYNTLKTLSTIAMDSIDLETLYSALLPLLQTIACNECSDKLAMVINEKAKKAILRLALLYLSCIYRRKRLIPGDPLEIEDLVEKLGLSTINDPCYEWERRIELFKVDDLIT</sequence>
<dbReference type="Pfam" id="PF12838">
    <property type="entry name" value="Fer4_7"/>
    <property type="match status" value="1"/>
</dbReference>